<dbReference type="Proteomes" id="UP000510647">
    <property type="component" value="Chromosome 2"/>
</dbReference>
<dbReference type="GO" id="GO:0030479">
    <property type="term" value="C:actin cortical patch"/>
    <property type="evidence" value="ECO:0007669"/>
    <property type="project" value="TreeGrafter"/>
</dbReference>
<proteinExistence type="predicted"/>
<protein>
    <recommendedName>
        <fullName evidence="2">SPIN90/Ldb17 leucine-rich domain-containing protein</fullName>
    </recommendedName>
</protein>
<reference evidence="3 4" key="1">
    <citation type="submission" date="2020-06" db="EMBL/GenBank/DDBJ databases">
        <title>The yeast mating-type switching endonuclease HO is a domesticated member of an unorthodox homing genetic element family.</title>
        <authorList>
            <person name="Coughlan A.Y."/>
            <person name="Lombardi L."/>
            <person name="Braun-Galleani S."/>
            <person name="Martos A.R."/>
            <person name="Galeote V."/>
            <person name="Bigey F."/>
            <person name="Dequin S."/>
            <person name="Byrne K.P."/>
            <person name="Wolfe K.H."/>
        </authorList>
    </citation>
    <scope>NUCLEOTIDE SEQUENCE [LARGE SCALE GENOMIC DNA]</scope>
    <source>
        <strain evidence="3 4">CBS2947</strain>
    </source>
</reference>
<evidence type="ECO:0000313" key="4">
    <source>
        <dbReference type="Proteomes" id="UP000510647"/>
    </source>
</evidence>
<dbReference type="GO" id="GO:0006897">
    <property type="term" value="P:endocytosis"/>
    <property type="evidence" value="ECO:0007669"/>
    <property type="project" value="TreeGrafter"/>
</dbReference>
<dbReference type="PANTHER" id="PTHR13357">
    <property type="entry name" value="SH3 ADAPTER PROTEIN SPIN90 NCK INTERACTING PROTEIN WITH SH3 DOMAIN"/>
    <property type="match status" value="1"/>
</dbReference>
<dbReference type="InterPro" id="IPR018556">
    <property type="entry name" value="SPIN90/Ldb17_LRD"/>
</dbReference>
<feature type="region of interest" description="Disordered" evidence="1">
    <location>
        <begin position="413"/>
        <end position="490"/>
    </location>
</feature>
<name>A0A7H9HP96_9SACH</name>
<sequence>MILDPSTPHPVKQDEEEVAKFWSMMEKMVELPEDRGPNEGVNSVLVGYVKTASESYMTFINCDRDLCKMAVTLTESTTFRENLEFCLSKLLSLLNIDLLEMNMKFIIAYILLWESKNNLQSLEIMLEFQGFNVFYNTLYTQFAYLNKYGEDKNVNREINDPNVVELSEIELKIVDGMKQISTVLMDLIFQVLKFCKCSVRNVQIIDDFFVYYLMTSIRSDTVTDMFNNTQFKLLLALNEQYMILSKEYEIENKVFVYLTNDAVTTKFTELLLLKFNRVQDKSLQIMMCKILYLILTTDQGKIAKSFFYLNDLNVLVDVLIREIENIPENEETLRNYFLRIMEPLFQNTQLSETHYRKDDLVKVLVYLSSVDNFCTSDKILKEHRITAKLASRILERVEWLNCVAPEVEAFDSDTSTSRKSSFSGLGITPITTVPTMDNKRTDNLYNNRELGHSAESLGRRKSRPPPPLPPSRKLALTRTISRSTPSSPST</sequence>
<dbReference type="GO" id="GO:0051666">
    <property type="term" value="P:actin cortical patch localization"/>
    <property type="evidence" value="ECO:0007669"/>
    <property type="project" value="TreeGrafter"/>
</dbReference>
<feature type="compositionally biased region" description="Low complexity" evidence="1">
    <location>
        <begin position="413"/>
        <end position="423"/>
    </location>
</feature>
<dbReference type="GO" id="GO:0000147">
    <property type="term" value="P:actin cortical patch assembly"/>
    <property type="evidence" value="ECO:0007669"/>
    <property type="project" value="TreeGrafter"/>
</dbReference>
<gene>
    <name evidence="3" type="ORF">HG537_0B04980</name>
</gene>
<evidence type="ECO:0000313" key="3">
    <source>
        <dbReference type="EMBL" id="QLQ79150.1"/>
    </source>
</evidence>
<dbReference type="GO" id="GO:0071933">
    <property type="term" value="F:Arp2/3 complex binding"/>
    <property type="evidence" value="ECO:0007669"/>
    <property type="project" value="TreeGrafter"/>
</dbReference>
<evidence type="ECO:0000256" key="1">
    <source>
        <dbReference type="SAM" id="MobiDB-lite"/>
    </source>
</evidence>
<keyword evidence="4" id="KW-1185">Reference proteome</keyword>
<accession>A0A7H9HP96</accession>
<organism evidence="3 4">
    <name type="scientific">Torulaspora globosa</name>
    <dbReference type="NCBI Taxonomy" id="48254"/>
    <lineage>
        <taxon>Eukaryota</taxon>
        <taxon>Fungi</taxon>
        <taxon>Dikarya</taxon>
        <taxon>Ascomycota</taxon>
        <taxon>Saccharomycotina</taxon>
        <taxon>Saccharomycetes</taxon>
        <taxon>Saccharomycetales</taxon>
        <taxon>Saccharomycetaceae</taxon>
        <taxon>Torulaspora</taxon>
    </lineage>
</organism>
<dbReference type="Pfam" id="PF09431">
    <property type="entry name" value="SPIN90_LRD"/>
    <property type="match status" value="1"/>
</dbReference>
<evidence type="ECO:0000259" key="2">
    <source>
        <dbReference type="Pfam" id="PF09431"/>
    </source>
</evidence>
<feature type="compositionally biased region" description="Low complexity" evidence="1">
    <location>
        <begin position="471"/>
        <end position="490"/>
    </location>
</feature>
<dbReference type="EMBL" id="CP059268">
    <property type="protein sequence ID" value="QLQ79150.1"/>
    <property type="molecule type" value="Genomic_DNA"/>
</dbReference>
<dbReference type="AlphaFoldDB" id="A0A7H9HP96"/>
<dbReference type="PANTHER" id="PTHR13357:SF1">
    <property type="entry name" value="NCK-INTERACTING PROTEIN WITH SH3 DOMAIN"/>
    <property type="match status" value="1"/>
</dbReference>
<dbReference type="InterPro" id="IPR030125">
    <property type="entry name" value="SPIN90/Ldb17"/>
</dbReference>
<dbReference type="OrthoDB" id="445362at2759"/>
<feature type="domain" description="SPIN90/Ldb17 leucine-rich" evidence="2">
    <location>
        <begin position="224"/>
        <end position="360"/>
    </location>
</feature>